<dbReference type="PROSITE" id="PS00615">
    <property type="entry name" value="C_TYPE_LECTIN_1"/>
    <property type="match status" value="1"/>
</dbReference>
<dbReference type="InterPro" id="IPR016186">
    <property type="entry name" value="C-type_lectin-like/link_sf"/>
</dbReference>
<dbReference type="CDD" id="cd00037">
    <property type="entry name" value="CLECT"/>
    <property type="match status" value="1"/>
</dbReference>
<sequence length="137" mass="15156">MCPSASCPEGYIMWIGVCYKVFNTEKTFSDAAATCGEDGGLLAMPRDAKTNAFLVSLSGKRAFWIGLHDRDEEGSFEWVDGSALGAYTSWSPGQPDSLRGDEDCVYYPAQKDTWNDAKCDWTYRFICQAFPACCKAL</sequence>
<dbReference type="SMART" id="SM00034">
    <property type="entry name" value="CLECT"/>
    <property type="match status" value="1"/>
</dbReference>
<dbReference type="InterPro" id="IPR016187">
    <property type="entry name" value="CTDL_fold"/>
</dbReference>
<feature type="domain" description="C-type lectin" evidence="3">
    <location>
        <begin position="14"/>
        <end position="128"/>
    </location>
</feature>
<dbReference type="FunFam" id="3.10.100.10:FF:000103">
    <property type="entry name" value="Uncharacterized protein"/>
    <property type="match status" value="1"/>
</dbReference>
<dbReference type="PANTHER" id="PTHR22799">
    <property type="entry name" value="TETRANECTIN-RELATED"/>
    <property type="match status" value="1"/>
</dbReference>
<evidence type="ECO:0000256" key="1">
    <source>
        <dbReference type="ARBA" id="ARBA00022734"/>
    </source>
</evidence>
<dbReference type="eggNOG" id="KOG4297">
    <property type="taxonomic scope" value="Eukaryota"/>
</dbReference>
<dbReference type="InterPro" id="IPR001304">
    <property type="entry name" value="C-type_lectin-like"/>
</dbReference>
<protein>
    <recommendedName>
        <fullName evidence="3">C-type lectin domain-containing protein</fullName>
    </recommendedName>
</protein>
<name>C3XXH1_BRAFL</name>
<evidence type="ECO:0000256" key="2">
    <source>
        <dbReference type="ARBA" id="ARBA00023157"/>
    </source>
</evidence>
<organism>
    <name type="scientific">Branchiostoma floridae</name>
    <name type="common">Florida lancelet</name>
    <name type="synonym">Amphioxus</name>
    <dbReference type="NCBI Taxonomy" id="7739"/>
    <lineage>
        <taxon>Eukaryota</taxon>
        <taxon>Metazoa</taxon>
        <taxon>Chordata</taxon>
        <taxon>Cephalochordata</taxon>
        <taxon>Leptocardii</taxon>
        <taxon>Amphioxiformes</taxon>
        <taxon>Branchiostomatidae</taxon>
        <taxon>Branchiostoma</taxon>
    </lineage>
</organism>
<keyword evidence="2" id="KW-1015">Disulfide bond</keyword>
<dbReference type="PROSITE" id="PS50041">
    <property type="entry name" value="C_TYPE_LECTIN_2"/>
    <property type="match status" value="1"/>
</dbReference>
<reference evidence="4" key="1">
    <citation type="journal article" date="2008" name="Nature">
        <title>The amphioxus genome and the evolution of the chordate karyotype.</title>
        <authorList>
            <consortium name="US DOE Joint Genome Institute (JGI-PGF)"/>
            <person name="Putnam N.H."/>
            <person name="Butts T."/>
            <person name="Ferrier D.E.K."/>
            <person name="Furlong R.F."/>
            <person name="Hellsten U."/>
            <person name="Kawashima T."/>
            <person name="Robinson-Rechavi M."/>
            <person name="Shoguchi E."/>
            <person name="Terry A."/>
            <person name="Yu J.-K."/>
            <person name="Benito-Gutierrez E.L."/>
            <person name="Dubchak I."/>
            <person name="Garcia-Fernandez J."/>
            <person name="Gibson-Brown J.J."/>
            <person name="Grigoriev I.V."/>
            <person name="Horton A.C."/>
            <person name="de Jong P.J."/>
            <person name="Jurka J."/>
            <person name="Kapitonov V.V."/>
            <person name="Kohara Y."/>
            <person name="Kuroki Y."/>
            <person name="Lindquist E."/>
            <person name="Lucas S."/>
            <person name="Osoegawa K."/>
            <person name="Pennacchio L.A."/>
            <person name="Salamov A.A."/>
            <person name="Satou Y."/>
            <person name="Sauka-Spengler T."/>
            <person name="Schmutz J."/>
            <person name="Shin-I T."/>
            <person name="Toyoda A."/>
            <person name="Bronner-Fraser M."/>
            <person name="Fujiyama A."/>
            <person name="Holland L.Z."/>
            <person name="Holland P.W.H."/>
            <person name="Satoh N."/>
            <person name="Rokhsar D.S."/>
        </authorList>
    </citation>
    <scope>NUCLEOTIDE SEQUENCE [LARGE SCALE GENOMIC DNA]</scope>
    <source>
        <strain evidence="4">S238N-H82</strain>
        <tissue evidence="4">Testes</tissue>
    </source>
</reference>
<proteinExistence type="predicted"/>
<keyword evidence="1" id="KW-0430">Lectin</keyword>
<dbReference type="InterPro" id="IPR051663">
    <property type="entry name" value="CLec_Tetranectin-domain"/>
</dbReference>
<dbReference type="InterPro" id="IPR018378">
    <property type="entry name" value="C-type_lectin_CS"/>
</dbReference>
<evidence type="ECO:0000259" key="3">
    <source>
        <dbReference type="PROSITE" id="PS50041"/>
    </source>
</evidence>
<dbReference type="Pfam" id="PF00059">
    <property type="entry name" value="Lectin_C"/>
    <property type="match status" value="1"/>
</dbReference>
<dbReference type="EMBL" id="GG666471">
    <property type="protein sequence ID" value="EEN67431.1"/>
    <property type="molecule type" value="Genomic_DNA"/>
</dbReference>
<evidence type="ECO:0000313" key="4">
    <source>
        <dbReference type="EMBL" id="EEN67431.1"/>
    </source>
</evidence>
<dbReference type="GO" id="GO:0030246">
    <property type="term" value="F:carbohydrate binding"/>
    <property type="evidence" value="ECO:0007669"/>
    <property type="project" value="UniProtKB-KW"/>
</dbReference>
<gene>
    <name evidence="4" type="ORF">BRAFLDRAFT_63950</name>
</gene>
<dbReference type="InParanoid" id="C3XXH1"/>
<accession>C3XXH1</accession>
<dbReference type="Gene3D" id="3.10.100.10">
    <property type="entry name" value="Mannose-Binding Protein A, subunit A"/>
    <property type="match status" value="1"/>
</dbReference>
<dbReference type="SUPFAM" id="SSF56436">
    <property type="entry name" value="C-type lectin-like"/>
    <property type="match status" value="1"/>
</dbReference>
<dbReference type="AlphaFoldDB" id="C3XXH1"/>
<dbReference type="PANTHER" id="PTHR22799:SF6">
    <property type="entry name" value="C-TYPE LECTIN DOMAIN FAMILY 4 MEMBER M-LIKE"/>
    <property type="match status" value="1"/>
</dbReference>